<protein>
    <submittedName>
        <fullName evidence="4">TolC family protein</fullName>
    </submittedName>
</protein>
<name>A0ABR9RXT4_9BURK</name>
<evidence type="ECO:0000256" key="1">
    <source>
        <dbReference type="ARBA" id="ARBA00007613"/>
    </source>
</evidence>
<gene>
    <name evidence="4" type="ORF">IM787_00595</name>
</gene>
<dbReference type="RefSeq" id="WP_193674691.1">
    <property type="nucleotide sequence ID" value="NZ_JADDIV010000001.1"/>
</dbReference>
<organism evidence="4 5">
    <name type="scientific">Ramlibacter pallidus</name>
    <dbReference type="NCBI Taxonomy" id="2780087"/>
    <lineage>
        <taxon>Bacteria</taxon>
        <taxon>Pseudomonadati</taxon>
        <taxon>Pseudomonadota</taxon>
        <taxon>Betaproteobacteria</taxon>
        <taxon>Burkholderiales</taxon>
        <taxon>Comamonadaceae</taxon>
        <taxon>Ramlibacter</taxon>
    </lineage>
</organism>
<dbReference type="PANTHER" id="PTHR30203">
    <property type="entry name" value="OUTER MEMBRANE CATION EFFLUX PROTEIN"/>
    <property type="match status" value="1"/>
</dbReference>
<dbReference type="Proteomes" id="UP000806285">
    <property type="component" value="Unassembled WGS sequence"/>
</dbReference>
<feature type="chain" id="PRO_5046619798" evidence="3">
    <location>
        <begin position="23"/>
        <end position="475"/>
    </location>
</feature>
<feature type="signal peptide" evidence="3">
    <location>
        <begin position="1"/>
        <end position="22"/>
    </location>
</feature>
<feature type="region of interest" description="Disordered" evidence="2">
    <location>
        <begin position="455"/>
        <end position="475"/>
    </location>
</feature>
<accession>A0ABR9RXT4</accession>
<dbReference type="Gene3D" id="1.20.1600.10">
    <property type="entry name" value="Outer membrane efflux proteins (OEP)"/>
    <property type="match status" value="1"/>
</dbReference>
<sequence length="475" mass="50619">MNPTATSRLAVAVVGLALAGCAAPDMQAELREANRLAGPVATGAGAELQHEPSQREAAARLADDLLAQPLTQDGAVRLALANSPAFQEALAQGWTEVAAARQRGLPGGVAFSFERLREGADLELGRLLSVGLFDLVTLPQRRAVSRIASEQARVRMAGAIVDQVAAARQAWVRAVAAREVETYATQVKDAAEASAELARRMQAAGNFTKLQAARQHLFYADATARFANARQQAIAAREALVRELGLTQQQASVLKLPARLPELPKAPRAPEEVSQALASQRLDARLARLELEAAGRGRGVDLATQLLDVELGARRDTRFEGSGEKSTTRGWELEIRLPLFDGGATRSAALDARSFAAAQRYEAVARAAGSQARESYAAYRTAYDQARHQRDELVPLRRTISEENLLRYNGMIIGVFELLADAREQVSGVIAAIEAQRDFWIADAALSSTLIGRPRAGATDAPSSAGAAAASDAGH</sequence>
<comment type="caution">
    <text evidence="4">The sequence shown here is derived from an EMBL/GenBank/DDBJ whole genome shotgun (WGS) entry which is preliminary data.</text>
</comment>
<comment type="similarity">
    <text evidence="1">Belongs to the outer membrane factor (OMF) (TC 1.B.17) family.</text>
</comment>
<feature type="compositionally biased region" description="Low complexity" evidence="2">
    <location>
        <begin position="456"/>
        <end position="475"/>
    </location>
</feature>
<dbReference type="SUPFAM" id="SSF56954">
    <property type="entry name" value="Outer membrane efflux proteins (OEP)"/>
    <property type="match status" value="1"/>
</dbReference>
<evidence type="ECO:0000313" key="5">
    <source>
        <dbReference type="Proteomes" id="UP000806285"/>
    </source>
</evidence>
<dbReference type="InterPro" id="IPR010131">
    <property type="entry name" value="MdtP/NodT-like"/>
</dbReference>
<dbReference type="PANTHER" id="PTHR30203:SF24">
    <property type="entry name" value="BLR4935 PROTEIN"/>
    <property type="match status" value="1"/>
</dbReference>
<evidence type="ECO:0000256" key="3">
    <source>
        <dbReference type="SAM" id="SignalP"/>
    </source>
</evidence>
<keyword evidence="3" id="KW-0732">Signal</keyword>
<reference evidence="4 5" key="1">
    <citation type="submission" date="2020-10" db="EMBL/GenBank/DDBJ databases">
        <title>Ramlibacter sp. HM2 16S ribosomal RNA gene Genome sequencing and assembly.</title>
        <authorList>
            <person name="Kang M."/>
        </authorList>
    </citation>
    <scope>NUCLEOTIDE SEQUENCE [LARGE SCALE GENOMIC DNA]</scope>
    <source>
        <strain evidence="4 5">HM2</strain>
    </source>
</reference>
<keyword evidence="5" id="KW-1185">Reference proteome</keyword>
<dbReference type="Pfam" id="PF02321">
    <property type="entry name" value="OEP"/>
    <property type="match status" value="1"/>
</dbReference>
<evidence type="ECO:0000313" key="4">
    <source>
        <dbReference type="EMBL" id="MBE7366051.1"/>
    </source>
</evidence>
<proteinExistence type="inferred from homology"/>
<evidence type="ECO:0000256" key="2">
    <source>
        <dbReference type="SAM" id="MobiDB-lite"/>
    </source>
</evidence>
<dbReference type="EMBL" id="JADDIV010000001">
    <property type="protein sequence ID" value="MBE7366051.1"/>
    <property type="molecule type" value="Genomic_DNA"/>
</dbReference>
<dbReference type="InterPro" id="IPR003423">
    <property type="entry name" value="OMP_efflux"/>
</dbReference>